<keyword evidence="5" id="KW-1185">Reference proteome</keyword>
<feature type="compositionally biased region" description="Low complexity" evidence="1">
    <location>
        <begin position="232"/>
        <end position="265"/>
    </location>
</feature>
<feature type="compositionally biased region" description="Low complexity" evidence="1">
    <location>
        <begin position="213"/>
        <end position="222"/>
    </location>
</feature>
<dbReference type="Pfam" id="PF03713">
    <property type="entry name" value="DUF305"/>
    <property type="match status" value="2"/>
</dbReference>
<dbReference type="PANTHER" id="PTHR36933:SF1">
    <property type="entry name" value="SLL0788 PROTEIN"/>
    <property type="match status" value="1"/>
</dbReference>
<feature type="region of interest" description="Disordered" evidence="1">
    <location>
        <begin position="207"/>
        <end position="276"/>
    </location>
</feature>
<feature type="chain" id="PRO_5046575303" description="DUF305 domain-containing protein" evidence="2">
    <location>
        <begin position="19"/>
        <end position="276"/>
    </location>
</feature>
<dbReference type="Proteomes" id="UP000619041">
    <property type="component" value="Unassembled WGS sequence"/>
</dbReference>
<feature type="compositionally biased region" description="Low complexity" evidence="1">
    <location>
        <begin position="21"/>
        <end position="45"/>
    </location>
</feature>
<feature type="domain" description="DUF305" evidence="3">
    <location>
        <begin position="134"/>
        <end position="202"/>
    </location>
</feature>
<feature type="region of interest" description="Disordered" evidence="1">
    <location>
        <begin position="21"/>
        <end position="50"/>
    </location>
</feature>
<evidence type="ECO:0000256" key="1">
    <source>
        <dbReference type="SAM" id="MobiDB-lite"/>
    </source>
</evidence>
<gene>
    <name evidence="4" type="ORF">GCM10011515_15600</name>
</gene>
<evidence type="ECO:0000313" key="5">
    <source>
        <dbReference type="Proteomes" id="UP000619041"/>
    </source>
</evidence>
<proteinExistence type="predicted"/>
<accession>A0ABQ1S9G1</accession>
<feature type="signal peptide" evidence="2">
    <location>
        <begin position="1"/>
        <end position="18"/>
    </location>
</feature>
<dbReference type="InterPro" id="IPR005183">
    <property type="entry name" value="DUF305_CopM-like"/>
</dbReference>
<organism evidence="4 5">
    <name type="scientific">Tsuneonella deserti</name>
    <dbReference type="NCBI Taxonomy" id="2035528"/>
    <lineage>
        <taxon>Bacteria</taxon>
        <taxon>Pseudomonadati</taxon>
        <taxon>Pseudomonadota</taxon>
        <taxon>Alphaproteobacteria</taxon>
        <taxon>Sphingomonadales</taxon>
        <taxon>Erythrobacteraceae</taxon>
        <taxon>Tsuneonella</taxon>
    </lineage>
</organism>
<dbReference type="InterPro" id="IPR012347">
    <property type="entry name" value="Ferritin-like"/>
</dbReference>
<feature type="domain" description="DUF305" evidence="3">
    <location>
        <begin position="24"/>
        <end position="117"/>
    </location>
</feature>
<evidence type="ECO:0000256" key="2">
    <source>
        <dbReference type="SAM" id="SignalP"/>
    </source>
</evidence>
<sequence length="276" mass="28768">MLKTRHVLFTLVATAALAACGAPSDQPSDDATSAAAPAEAAADPYAESEKRMDDAMTAAVGTDVGDNWARKMIAHHQGAIDMSQVVLKLDPSPDVAEMARMTIDKQGKEIEAIRKLLKDGVPDQKAAELYRPVMTDMHQKMMAASGADSSETFLRKMLEHHKGAVAMSDVALRNGVSGAVRTRVQATRADQVKEVAMVEAMLRGETMDHSAEPAAKASVASPAPAPKPTPVAAPVAKPTKAAKVAPKATVAPAPAAQPSPSATASCSPEHHAMGHC</sequence>
<dbReference type="EMBL" id="BMKL01000001">
    <property type="protein sequence ID" value="GGD96646.1"/>
    <property type="molecule type" value="Genomic_DNA"/>
</dbReference>
<dbReference type="PROSITE" id="PS51257">
    <property type="entry name" value="PROKAR_LIPOPROTEIN"/>
    <property type="match status" value="1"/>
</dbReference>
<evidence type="ECO:0000313" key="4">
    <source>
        <dbReference type="EMBL" id="GGD96646.1"/>
    </source>
</evidence>
<dbReference type="Gene3D" id="1.20.1260.10">
    <property type="match status" value="2"/>
</dbReference>
<keyword evidence="2" id="KW-0732">Signal</keyword>
<evidence type="ECO:0000259" key="3">
    <source>
        <dbReference type="Pfam" id="PF03713"/>
    </source>
</evidence>
<dbReference type="PANTHER" id="PTHR36933">
    <property type="entry name" value="SLL0788 PROTEIN"/>
    <property type="match status" value="1"/>
</dbReference>
<name>A0ABQ1S9G1_9SPHN</name>
<protein>
    <recommendedName>
        <fullName evidence="3">DUF305 domain-containing protein</fullName>
    </recommendedName>
</protein>
<comment type="caution">
    <text evidence="4">The sequence shown here is derived from an EMBL/GenBank/DDBJ whole genome shotgun (WGS) entry which is preliminary data.</text>
</comment>
<reference evidence="5" key="1">
    <citation type="journal article" date="2019" name="Int. J. Syst. Evol. Microbiol.">
        <title>The Global Catalogue of Microorganisms (GCM) 10K type strain sequencing project: providing services to taxonomists for standard genome sequencing and annotation.</title>
        <authorList>
            <consortium name="The Broad Institute Genomics Platform"/>
            <consortium name="The Broad Institute Genome Sequencing Center for Infectious Disease"/>
            <person name="Wu L."/>
            <person name="Ma J."/>
        </authorList>
    </citation>
    <scope>NUCLEOTIDE SEQUENCE [LARGE SCALE GENOMIC DNA]</scope>
    <source>
        <strain evidence="5">CGMCC 1.15959</strain>
    </source>
</reference>